<keyword evidence="1" id="KW-0472">Membrane</keyword>
<dbReference type="AlphaFoldDB" id="K2S4A4"/>
<dbReference type="InParanoid" id="K2S4A4"/>
<evidence type="ECO:0000313" key="4">
    <source>
        <dbReference type="Proteomes" id="UP000007129"/>
    </source>
</evidence>
<dbReference type="GO" id="GO:0007005">
    <property type="term" value="P:mitochondrion organization"/>
    <property type="evidence" value="ECO:0007669"/>
    <property type="project" value="TreeGrafter"/>
</dbReference>
<feature type="domain" description="Mitochondrial adapter protein MCP1 transmembrane" evidence="2">
    <location>
        <begin position="256"/>
        <end position="365"/>
    </location>
</feature>
<gene>
    <name evidence="3" type="ORF">MPH_02859</name>
</gene>
<feature type="transmembrane region" description="Helical" evidence="1">
    <location>
        <begin position="63"/>
        <end position="82"/>
    </location>
</feature>
<dbReference type="GO" id="GO:0005741">
    <property type="term" value="C:mitochondrial outer membrane"/>
    <property type="evidence" value="ECO:0007669"/>
    <property type="project" value="TreeGrafter"/>
</dbReference>
<reference evidence="3 4" key="1">
    <citation type="journal article" date="2012" name="BMC Genomics">
        <title>Tools to kill: Genome of one of the most destructive plant pathogenic fungi Macrophomina phaseolina.</title>
        <authorList>
            <person name="Islam M.S."/>
            <person name="Haque M.S."/>
            <person name="Islam M.M."/>
            <person name="Emdad E.M."/>
            <person name="Halim A."/>
            <person name="Hossen Q.M.M."/>
            <person name="Hossain M.Z."/>
            <person name="Ahmed B."/>
            <person name="Rahim S."/>
            <person name="Rahman M.S."/>
            <person name="Alam M.M."/>
            <person name="Hou S."/>
            <person name="Wan X."/>
            <person name="Saito J.A."/>
            <person name="Alam M."/>
        </authorList>
    </citation>
    <scope>NUCLEOTIDE SEQUENCE [LARGE SCALE GENOMIC DNA]</scope>
    <source>
        <strain evidence="3 4">MS6</strain>
    </source>
</reference>
<dbReference type="PANTHER" id="PTHR38409">
    <property type="entry name" value="MDM10-COMPLEMENTING PROTEIN 1"/>
    <property type="match status" value="1"/>
</dbReference>
<feature type="transmembrane region" description="Helical" evidence="1">
    <location>
        <begin position="152"/>
        <end position="176"/>
    </location>
</feature>
<feature type="transmembrane region" description="Helical" evidence="1">
    <location>
        <begin position="339"/>
        <end position="356"/>
    </location>
</feature>
<feature type="transmembrane region" description="Helical" evidence="1">
    <location>
        <begin position="292"/>
        <end position="314"/>
    </location>
</feature>
<dbReference type="Pfam" id="PF07950">
    <property type="entry name" value="MCP1_TM"/>
    <property type="match status" value="1"/>
</dbReference>
<dbReference type="eggNOG" id="ENOG502SBVX">
    <property type="taxonomic scope" value="Eukaryota"/>
</dbReference>
<comment type="caution">
    <text evidence="3">The sequence shown here is derived from an EMBL/GenBank/DDBJ whole genome shotgun (WGS) entry which is preliminary data.</text>
</comment>
<dbReference type="GO" id="GO:0055088">
    <property type="term" value="P:lipid homeostasis"/>
    <property type="evidence" value="ECO:0007669"/>
    <property type="project" value="InterPro"/>
</dbReference>
<dbReference type="Proteomes" id="UP000007129">
    <property type="component" value="Unassembled WGS sequence"/>
</dbReference>
<dbReference type="VEuPathDB" id="FungiDB:MPH_02859"/>
<protein>
    <recommendedName>
        <fullName evidence="2">Mitochondrial adapter protein MCP1 transmembrane domain-containing protein</fullName>
    </recommendedName>
</protein>
<evidence type="ECO:0000256" key="1">
    <source>
        <dbReference type="SAM" id="Phobius"/>
    </source>
</evidence>
<dbReference type="EMBL" id="AHHD01000103">
    <property type="protein sequence ID" value="EKG19857.1"/>
    <property type="molecule type" value="Genomic_DNA"/>
</dbReference>
<dbReference type="HOGENOM" id="CLU_060790_0_0_1"/>
<feature type="transmembrane region" description="Helical" evidence="1">
    <location>
        <begin position="243"/>
        <end position="263"/>
    </location>
</feature>
<name>K2S4A4_MACPH</name>
<dbReference type="OrthoDB" id="10259513at2759"/>
<evidence type="ECO:0000259" key="2">
    <source>
        <dbReference type="Pfam" id="PF07950"/>
    </source>
</evidence>
<accession>K2S4A4</accession>
<keyword evidence="1" id="KW-1133">Transmembrane helix</keyword>
<dbReference type="PANTHER" id="PTHR38409:SF1">
    <property type="entry name" value="MITOCHONDRIAL ADAPTER PROTEIN MCP1"/>
    <property type="match status" value="1"/>
</dbReference>
<proteinExistence type="predicted"/>
<organism evidence="3 4">
    <name type="scientific">Macrophomina phaseolina (strain MS6)</name>
    <name type="common">Charcoal rot fungus</name>
    <dbReference type="NCBI Taxonomy" id="1126212"/>
    <lineage>
        <taxon>Eukaryota</taxon>
        <taxon>Fungi</taxon>
        <taxon>Dikarya</taxon>
        <taxon>Ascomycota</taxon>
        <taxon>Pezizomycotina</taxon>
        <taxon>Dothideomycetes</taxon>
        <taxon>Dothideomycetes incertae sedis</taxon>
        <taxon>Botryosphaeriales</taxon>
        <taxon>Botryosphaeriaceae</taxon>
        <taxon>Macrophomina</taxon>
    </lineage>
</organism>
<evidence type="ECO:0000313" key="3">
    <source>
        <dbReference type="EMBL" id="EKG19857.1"/>
    </source>
</evidence>
<dbReference type="STRING" id="1126212.K2S4A4"/>
<sequence>MPYPAPDAESVFSLEILEPSPIEYSPYEEKAGYFPEDAAPEDAPPKLLPRATTLGLSGHGPAYYYPASPFVVSSFLGFFILAPRLFCHSLDVIYDFLGIECLSSSASLQTSAKWNPVSIGRFFLSRLHVFCSYYPTITDQPPVTRVQKYSSYAFSIFAAAHITNTALIPLATRSIAASDNYLLLTRPYYQDMPFEPLLVVAPLALHVGSGLALRFYRRRQTLKRYAGDSATFRERRSVPWPKLSGTSALGYLATTLVAGHAFANRVLPLWVEGSSAGIGLEYVSHAFARHPAIAFAGFSSLVGVAVWHSVWGWAKWLGWNPASVVQGGAEGLLRRKRRWYGINAVAAAVAGLWLWGGVGVVGQGGPATGWVAKDYDALFKSIPYFGQYL</sequence>
<keyword evidence="1" id="KW-0812">Transmembrane</keyword>
<feature type="transmembrane region" description="Helical" evidence="1">
    <location>
        <begin position="196"/>
        <end position="216"/>
    </location>
</feature>
<dbReference type="InterPro" id="IPR012472">
    <property type="entry name" value="MCP1_TM"/>
</dbReference>
<dbReference type="InterPro" id="IPR039960">
    <property type="entry name" value="MCP1"/>
</dbReference>